<proteinExistence type="predicted"/>
<dbReference type="AlphaFoldDB" id="A0A9E5JWG5"/>
<dbReference type="Gene3D" id="3.20.20.370">
    <property type="entry name" value="Glycoside hydrolase/deacetylase"/>
    <property type="match status" value="1"/>
</dbReference>
<gene>
    <name evidence="1" type="ORF">G8770_09575</name>
</gene>
<reference evidence="1" key="1">
    <citation type="submission" date="2020-03" db="EMBL/GenBank/DDBJ databases">
        <authorList>
            <person name="Guo F."/>
        </authorList>
    </citation>
    <scope>NUCLEOTIDE SEQUENCE</scope>
    <source>
        <strain evidence="1">JCM 30134</strain>
    </source>
</reference>
<dbReference type="Proteomes" id="UP000787472">
    <property type="component" value="Unassembled WGS sequence"/>
</dbReference>
<accession>A0A9E5JWG5</accession>
<organism evidence="1 2">
    <name type="scientific">Pseudomaricurvus hydrocarbonicus</name>
    <dbReference type="NCBI Taxonomy" id="1470433"/>
    <lineage>
        <taxon>Bacteria</taxon>
        <taxon>Pseudomonadati</taxon>
        <taxon>Pseudomonadota</taxon>
        <taxon>Gammaproteobacteria</taxon>
        <taxon>Cellvibrionales</taxon>
        <taxon>Cellvibrionaceae</taxon>
        <taxon>Pseudomaricurvus</taxon>
    </lineage>
</organism>
<dbReference type="SUPFAM" id="SSF88713">
    <property type="entry name" value="Glycoside hydrolase/deacetylase"/>
    <property type="match status" value="1"/>
</dbReference>
<evidence type="ECO:0000313" key="2">
    <source>
        <dbReference type="Proteomes" id="UP000787472"/>
    </source>
</evidence>
<dbReference type="GO" id="GO:0005975">
    <property type="term" value="P:carbohydrate metabolic process"/>
    <property type="evidence" value="ECO:0007669"/>
    <property type="project" value="InterPro"/>
</dbReference>
<dbReference type="EMBL" id="JAAONZ010000005">
    <property type="protein sequence ID" value="NHO65790.1"/>
    <property type="molecule type" value="Genomic_DNA"/>
</dbReference>
<comment type="caution">
    <text evidence="1">The sequence shown here is derived from an EMBL/GenBank/DDBJ whole genome shotgun (WGS) entry which is preliminary data.</text>
</comment>
<name>A0A9E5JWG5_9GAMM</name>
<keyword evidence="2" id="KW-1185">Reference proteome</keyword>
<evidence type="ECO:0000313" key="1">
    <source>
        <dbReference type="EMBL" id="NHO65790.1"/>
    </source>
</evidence>
<sequence>MSQYREQLYGSAALKSLEEWATALKSVIQQALDTGGYYSVIFHPYLLSEDEGRREVFREFLRALKATDDLWIAPCRDIAEHLLGTPPQQ</sequence>
<dbReference type="InterPro" id="IPR011330">
    <property type="entry name" value="Glyco_hydro/deAcase_b/a-brl"/>
</dbReference>
<protein>
    <submittedName>
        <fullName evidence="1">Uncharacterized protein</fullName>
    </submittedName>
</protein>